<evidence type="ECO:0000313" key="2">
    <source>
        <dbReference type="EMBL" id="AOX02379.1"/>
    </source>
</evidence>
<feature type="domain" description="N-acetyltransferase" evidence="1">
    <location>
        <begin position="18"/>
        <end position="179"/>
    </location>
</feature>
<accession>A0A1D8TXJ3</accession>
<dbReference type="Pfam" id="PF00583">
    <property type="entry name" value="Acetyltransf_1"/>
    <property type="match status" value="1"/>
</dbReference>
<organism evidence="2 3">
    <name type="scientific">Moorena producens PAL-8-15-08-1</name>
    <dbReference type="NCBI Taxonomy" id="1458985"/>
    <lineage>
        <taxon>Bacteria</taxon>
        <taxon>Bacillati</taxon>
        <taxon>Cyanobacteriota</taxon>
        <taxon>Cyanophyceae</taxon>
        <taxon>Coleofasciculales</taxon>
        <taxon>Coleofasciculaceae</taxon>
        <taxon>Moorena</taxon>
    </lineage>
</organism>
<protein>
    <submittedName>
        <fullName evidence="2">GNAT family N-acetyltransferase</fullName>
    </submittedName>
</protein>
<dbReference type="GO" id="GO:0016747">
    <property type="term" value="F:acyltransferase activity, transferring groups other than amino-acyl groups"/>
    <property type="evidence" value="ECO:0007669"/>
    <property type="project" value="InterPro"/>
</dbReference>
<dbReference type="RefSeq" id="WP_070394788.1">
    <property type="nucleotide sequence ID" value="NZ_CP017599.1"/>
</dbReference>
<proteinExistence type="predicted"/>
<dbReference type="Gene3D" id="3.40.630.30">
    <property type="match status" value="1"/>
</dbReference>
<dbReference type="AlphaFoldDB" id="A0A1D8TXJ3"/>
<reference evidence="3" key="1">
    <citation type="submission" date="2016-10" db="EMBL/GenBank/DDBJ databases">
        <title>Comparative genomics uncovers the prolific and rare metabolic potential of the cyanobacterial genus Moorea.</title>
        <authorList>
            <person name="Leao T."/>
            <person name="Castelao G."/>
            <person name="Korobeynikov A."/>
            <person name="Monroe E.A."/>
            <person name="Podell S."/>
            <person name="Glukhov E."/>
            <person name="Allen E."/>
            <person name="Gerwick W.H."/>
            <person name="Gerwick L."/>
        </authorList>
    </citation>
    <scope>NUCLEOTIDE SEQUENCE [LARGE SCALE GENOMIC DNA]</scope>
    <source>
        <strain evidence="3">PAL-8-15-08-1</strain>
    </source>
</reference>
<evidence type="ECO:0000259" key="1">
    <source>
        <dbReference type="PROSITE" id="PS51186"/>
    </source>
</evidence>
<dbReference type="OrthoDB" id="6182349at2"/>
<dbReference type="InterPro" id="IPR000182">
    <property type="entry name" value="GNAT_dom"/>
</dbReference>
<dbReference type="InterPro" id="IPR016181">
    <property type="entry name" value="Acyl_CoA_acyltransferase"/>
</dbReference>
<sequence length="188" mass="21365">MSTKQENFCADLSEHPNILVRQYQDTDFQAIASIYNESIAAGNSTMDCQFYTAEDMKVLANKFGDRETILVAERESCVIGWGVIKRYSPRLGYRVCCEISIYFSLGETGKGYGSILQIALLKKVEEFCYHHVVAKILACNQGSIDFHKRFGFEVVGVQKEIGFFKGGWHDMVIMQLVLSHILPYRPEL</sequence>
<dbReference type="SUPFAM" id="SSF55729">
    <property type="entry name" value="Acyl-CoA N-acyltransferases (Nat)"/>
    <property type="match status" value="1"/>
</dbReference>
<gene>
    <name evidence="2" type="ORF">BJP34_25685</name>
</gene>
<dbReference type="KEGG" id="mpro:BJP34_25685"/>
<evidence type="ECO:0000313" key="3">
    <source>
        <dbReference type="Proteomes" id="UP000177870"/>
    </source>
</evidence>
<dbReference type="Proteomes" id="UP000177870">
    <property type="component" value="Chromosome"/>
</dbReference>
<dbReference type="PROSITE" id="PS51186">
    <property type="entry name" value="GNAT"/>
    <property type="match status" value="1"/>
</dbReference>
<dbReference type="EMBL" id="CP017599">
    <property type="protein sequence ID" value="AOX02379.1"/>
    <property type="molecule type" value="Genomic_DNA"/>
</dbReference>
<name>A0A1D8TXJ3_9CYAN</name>
<keyword evidence="2" id="KW-0808">Transferase</keyword>
<dbReference type="STRING" id="1458985.BJP34_25685"/>